<evidence type="ECO:0000313" key="3">
    <source>
        <dbReference type="EMBL" id="PTB81427.1"/>
    </source>
</evidence>
<dbReference type="Proteomes" id="UP000240760">
    <property type="component" value="Unassembled WGS sequence"/>
</dbReference>
<keyword evidence="2" id="KW-0732">Signal</keyword>
<reference evidence="3 4" key="1">
    <citation type="submission" date="2016-07" db="EMBL/GenBank/DDBJ databases">
        <title>Multiple horizontal gene transfer events from other fungi enriched the ability of initially mycotrophic Trichoderma (Ascomycota) to feed on dead plant biomass.</title>
        <authorList>
            <consortium name="DOE Joint Genome Institute"/>
            <person name="Aerts A."/>
            <person name="Atanasova L."/>
            <person name="Chenthamara K."/>
            <person name="Zhang J."/>
            <person name="Grujic M."/>
            <person name="Henrissat B."/>
            <person name="Kuo A."/>
            <person name="Salamov A."/>
            <person name="Lipzen A."/>
            <person name="Labutti K."/>
            <person name="Barry K."/>
            <person name="Miao Y."/>
            <person name="Rahimi M.J."/>
            <person name="Shen Q."/>
            <person name="Grigoriev I.V."/>
            <person name="Kubicek C.P."/>
            <person name="Druzhinina I.S."/>
        </authorList>
    </citation>
    <scope>NUCLEOTIDE SEQUENCE [LARGE SCALE GENOMIC DNA]</scope>
    <source>
        <strain evidence="3 4">ATCC 18648</strain>
    </source>
</reference>
<protein>
    <submittedName>
        <fullName evidence="3">Uncharacterized protein</fullName>
    </submittedName>
</protein>
<name>A0A2T4CIM1_TRILO</name>
<feature type="signal peptide" evidence="2">
    <location>
        <begin position="1"/>
        <end position="20"/>
    </location>
</feature>
<sequence length="146" mass="15907">MRATGMLSALCSWPLWLSKSQICLRRLRAYATSQTADPSCFPLPVTHAASADPLPAPAQTRADHYPQSSSGLGLAVKLVDALQKRPPDVEVPCPRKTPTDSRGNPLFFQSRRTAKKRPPPSQVLPPPRSVITKEINIEVVADTEGQ</sequence>
<evidence type="ECO:0000313" key="4">
    <source>
        <dbReference type="Proteomes" id="UP000240760"/>
    </source>
</evidence>
<keyword evidence="4" id="KW-1185">Reference proteome</keyword>
<accession>A0A2T4CIM1</accession>
<feature type="chain" id="PRO_5015735840" evidence="2">
    <location>
        <begin position="21"/>
        <end position="146"/>
    </location>
</feature>
<dbReference type="AlphaFoldDB" id="A0A2T4CIM1"/>
<feature type="region of interest" description="Disordered" evidence="1">
    <location>
        <begin position="85"/>
        <end position="128"/>
    </location>
</feature>
<evidence type="ECO:0000256" key="1">
    <source>
        <dbReference type="SAM" id="MobiDB-lite"/>
    </source>
</evidence>
<organism evidence="3 4">
    <name type="scientific">Trichoderma longibrachiatum ATCC 18648</name>
    <dbReference type="NCBI Taxonomy" id="983965"/>
    <lineage>
        <taxon>Eukaryota</taxon>
        <taxon>Fungi</taxon>
        <taxon>Dikarya</taxon>
        <taxon>Ascomycota</taxon>
        <taxon>Pezizomycotina</taxon>
        <taxon>Sordariomycetes</taxon>
        <taxon>Hypocreomycetidae</taxon>
        <taxon>Hypocreales</taxon>
        <taxon>Hypocreaceae</taxon>
        <taxon>Trichoderma</taxon>
    </lineage>
</organism>
<dbReference type="EMBL" id="KZ679126">
    <property type="protein sequence ID" value="PTB81427.1"/>
    <property type="molecule type" value="Genomic_DNA"/>
</dbReference>
<feature type="compositionally biased region" description="Pro residues" evidence="1">
    <location>
        <begin position="119"/>
        <end position="128"/>
    </location>
</feature>
<proteinExistence type="predicted"/>
<evidence type="ECO:0000256" key="2">
    <source>
        <dbReference type="SAM" id="SignalP"/>
    </source>
</evidence>
<gene>
    <name evidence="3" type="ORF">M440DRAFT_84008</name>
</gene>